<gene>
    <name evidence="1" type="ORF">HPB49_009483</name>
</gene>
<name>A0ACB8DYJ3_DERSI</name>
<reference evidence="1" key="1">
    <citation type="submission" date="2020-05" db="EMBL/GenBank/DDBJ databases">
        <title>Large-scale comparative analyses of tick genomes elucidate their genetic diversity and vector capacities.</title>
        <authorList>
            <person name="Jia N."/>
            <person name="Wang J."/>
            <person name="Shi W."/>
            <person name="Du L."/>
            <person name="Sun Y."/>
            <person name="Zhan W."/>
            <person name="Jiang J."/>
            <person name="Wang Q."/>
            <person name="Zhang B."/>
            <person name="Ji P."/>
            <person name="Sakyi L.B."/>
            <person name="Cui X."/>
            <person name="Yuan T."/>
            <person name="Jiang B."/>
            <person name="Yang W."/>
            <person name="Lam T.T.-Y."/>
            <person name="Chang Q."/>
            <person name="Ding S."/>
            <person name="Wang X."/>
            <person name="Zhu J."/>
            <person name="Ruan X."/>
            <person name="Zhao L."/>
            <person name="Wei J."/>
            <person name="Que T."/>
            <person name="Du C."/>
            <person name="Cheng J."/>
            <person name="Dai P."/>
            <person name="Han X."/>
            <person name="Huang E."/>
            <person name="Gao Y."/>
            <person name="Liu J."/>
            <person name="Shao H."/>
            <person name="Ye R."/>
            <person name="Li L."/>
            <person name="Wei W."/>
            <person name="Wang X."/>
            <person name="Wang C."/>
            <person name="Yang T."/>
            <person name="Huo Q."/>
            <person name="Li W."/>
            <person name="Guo W."/>
            <person name="Chen H."/>
            <person name="Zhou L."/>
            <person name="Ni X."/>
            <person name="Tian J."/>
            <person name="Zhou Y."/>
            <person name="Sheng Y."/>
            <person name="Liu T."/>
            <person name="Pan Y."/>
            <person name="Xia L."/>
            <person name="Li J."/>
            <person name="Zhao F."/>
            <person name="Cao W."/>
        </authorList>
    </citation>
    <scope>NUCLEOTIDE SEQUENCE</scope>
    <source>
        <strain evidence="1">Dsil-2018</strain>
    </source>
</reference>
<accession>A0ACB8DYJ3</accession>
<evidence type="ECO:0000313" key="1">
    <source>
        <dbReference type="EMBL" id="KAH7979465.1"/>
    </source>
</evidence>
<organism evidence="1 2">
    <name type="scientific">Dermacentor silvarum</name>
    <name type="common">Tick</name>
    <dbReference type="NCBI Taxonomy" id="543639"/>
    <lineage>
        <taxon>Eukaryota</taxon>
        <taxon>Metazoa</taxon>
        <taxon>Ecdysozoa</taxon>
        <taxon>Arthropoda</taxon>
        <taxon>Chelicerata</taxon>
        <taxon>Arachnida</taxon>
        <taxon>Acari</taxon>
        <taxon>Parasitiformes</taxon>
        <taxon>Ixodida</taxon>
        <taxon>Ixodoidea</taxon>
        <taxon>Ixodidae</taxon>
        <taxon>Rhipicephalinae</taxon>
        <taxon>Dermacentor</taxon>
    </lineage>
</organism>
<dbReference type="EMBL" id="CM023470">
    <property type="protein sequence ID" value="KAH7979465.1"/>
    <property type="molecule type" value="Genomic_DNA"/>
</dbReference>
<dbReference type="Proteomes" id="UP000821865">
    <property type="component" value="Chromosome 1"/>
</dbReference>
<sequence>MPACPTTATPLPPYPLPWRKRKYGDRLPRMLLWNRTGVGRWWTAGDAVCPIGSNRWVVCEVTEDQYELSSSDAVVFVADNLKYLNIPTLRTSFQPWVFWAKHPRPPEGARATRSDLLLRRFASDMFTWTMAYSDDADIVVPYKTWRCGSATDKPLAETIERPRDNLTSEKRKDAAWVVGSCEQYRFENQILSLGTVDDPAGCRSVNAETSTEGTVSIRLFPDCGANECSSRSECIQNIAENYHFIVVSLKPECFQSAYELIYDAFEYSIIPVVLAPPNSNLNVPDHSVVSSADFREPGELAARLRDLLNDRAMYESYFDWKQNCSLTQPENELCPLCRLLWETPADHFNVHPGVNEWWERRLICQHHTVSAKPLDYQPARSSHSVLQLPGRLDQAHPTAAREMAAFPDRQQGDDQTLPDQSSQEPPASGRFEDDQAISGPESSEQVPVQSTPETLRRSTRTRKEPDMWGYS</sequence>
<evidence type="ECO:0000313" key="2">
    <source>
        <dbReference type="Proteomes" id="UP000821865"/>
    </source>
</evidence>
<protein>
    <submittedName>
        <fullName evidence="1">Uncharacterized protein</fullName>
    </submittedName>
</protein>
<keyword evidence="2" id="KW-1185">Reference proteome</keyword>
<comment type="caution">
    <text evidence="1">The sequence shown here is derived from an EMBL/GenBank/DDBJ whole genome shotgun (WGS) entry which is preliminary data.</text>
</comment>
<proteinExistence type="predicted"/>